<feature type="domain" description="RecA family profile 2" evidence="7">
    <location>
        <begin position="176"/>
        <end position="248"/>
    </location>
</feature>
<dbReference type="PANTHER" id="PTHR45900">
    <property type="entry name" value="RECA"/>
    <property type="match status" value="1"/>
</dbReference>
<comment type="similarity">
    <text evidence="1">Belongs to the RecA family.</text>
</comment>
<sequence length="305" mass="33194">MKLGESLKDMPKIPVVSTGSLSLNLALGVGGYPRGRIVEIYGPEASGKTTLCLHAIAEVQKQGGTAAFIDVEHALDPVRAQKIGVNLDEVLISQPDYGEQALEIAETLVRSGGVDIVVIDSVAALVPKSEIEGDMGDQQMGTQARLMSQAMRKLTAAVNKTKTLLIFTNQIRMKIGVMFGSPETTTGGNALKFYASQRLDIRKIANIQEGDKIVGSRHRVKVKKNKVAPPFREAEFDMTQEGISREGDVVDIAVDKEVIEKSGSFFKYKGEVLAQGREGAKEKLKNDPKLCKEIENAIWQIIKSE</sequence>
<dbReference type="GO" id="GO:0006310">
    <property type="term" value="P:DNA recombination"/>
    <property type="evidence" value="ECO:0007669"/>
    <property type="project" value="UniProtKB-KW"/>
</dbReference>
<dbReference type="InterPro" id="IPR013765">
    <property type="entry name" value="DNA_recomb/repair_RecA"/>
</dbReference>
<keyword evidence="4" id="KW-0238">DNA-binding</keyword>
<dbReference type="InterPro" id="IPR020588">
    <property type="entry name" value="RecA_ATP-bd"/>
</dbReference>
<protein>
    <submittedName>
        <fullName evidence="8">Protein RecA</fullName>
    </submittedName>
</protein>
<dbReference type="Gene3D" id="3.40.50.300">
    <property type="entry name" value="P-loop containing nucleotide triphosphate hydrolases"/>
    <property type="match status" value="1"/>
</dbReference>
<comment type="caution">
    <text evidence="8">The sequence shown here is derived from an EMBL/GenBank/DDBJ whole genome shotgun (WGS) entry which is preliminary data.</text>
</comment>
<dbReference type="InterPro" id="IPR003593">
    <property type="entry name" value="AAA+_ATPase"/>
</dbReference>
<dbReference type="InterPro" id="IPR049428">
    <property type="entry name" value="RecA-like_N"/>
</dbReference>
<dbReference type="PROSITE" id="PS00321">
    <property type="entry name" value="RECA_1"/>
    <property type="match status" value="1"/>
</dbReference>
<dbReference type="PROSITE" id="PS50162">
    <property type="entry name" value="RECA_2"/>
    <property type="match status" value="1"/>
</dbReference>
<evidence type="ECO:0000313" key="8">
    <source>
        <dbReference type="EMBL" id="MPM74304.1"/>
    </source>
</evidence>
<dbReference type="InterPro" id="IPR020584">
    <property type="entry name" value="DNA_recomb/repair_RecA_CS"/>
</dbReference>
<dbReference type="InterPro" id="IPR020587">
    <property type="entry name" value="RecA_monomer-monomer_interface"/>
</dbReference>
<dbReference type="Pfam" id="PF21096">
    <property type="entry name" value="RecA_C"/>
    <property type="match status" value="1"/>
</dbReference>
<evidence type="ECO:0000259" key="6">
    <source>
        <dbReference type="PROSITE" id="PS50162"/>
    </source>
</evidence>
<keyword evidence="5" id="KW-0233">DNA recombination</keyword>
<evidence type="ECO:0000256" key="1">
    <source>
        <dbReference type="ARBA" id="ARBA00009391"/>
    </source>
</evidence>
<keyword evidence="3" id="KW-0067">ATP-binding</keyword>
<dbReference type="SUPFAM" id="SSF52540">
    <property type="entry name" value="P-loop containing nucleoside triphosphate hydrolases"/>
    <property type="match status" value="1"/>
</dbReference>
<dbReference type="HAMAP" id="MF_00268">
    <property type="entry name" value="RecA"/>
    <property type="match status" value="1"/>
</dbReference>
<name>A0A645CBJ8_9ZZZZ</name>
<dbReference type="SUPFAM" id="SSF54752">
    <property type="entry name" value="RecA protein, C-terminal domain"/>
    <property type="match status" value="1"/>
</dbReference>
<evidence type="ECO:0000256" key="3">
    <source>
        <dbReference type="ARBA" id="ARBA00022840"/>
    </source>
</evidence>
<dbReference type="NCBIfam" id="TIGR02012">
    <property type="entry name" value="tigrfam_recA"/>
    <property type="match status" value="1"/>
</dbReference>
<dbReference type="PANTHER" id="PTHR45900:SF1">
    <property type="entry name" value="MITOCHONDRIAL DNA REPAIR PROTEIN RECA HOMOLOG-RELATED"/>
    <property type="match status" value="1"/>
</dbReference>
<dbReference type="GO" id="GO:0140664">
    <property type="term" value="F:ATP-dependent DNA damage sensor activity"/>
    <property type="evidence" value="ECO:0007669"/>
    <property type="project" value="InterPro"/>
</dbReference>
<dbReference type="SMART" id="SM00382">
    <property type="entry name" value="AAA"/>
    <property type="match status" value="1"/>
</dbReference>
<feature type="domain" description="RecA family profile 1" evidence="6">
    <location>
        <begin position="12"/>
        <end position="171"/>
    </location>
</feature>
<dbReference type="GO" id="GO:0005829">
    <property type="term" value="C:cytosol"/>
    <property type="evidence" value="ECO:0007669"/>
    <property type="project" value="TreeGrafter"/>
</dbReference>
<evidence type="ECO:0000256" key="4">
    <source>
        <dbReference type="ARBA" id="ARBA00023125"/>
    </source>
</evidence>
<dbReference type="GO" id="GO:0003697">
    <property type="term" value="F:single-stranded DNA binding"/>
    <property type="evidence" value="ECO:0007669"/>
    <property type="project" value="InterPro"/>
</dbReference>
<keyword evidence="2" id="KW-0547">Nucleotide-binding</keyword>
<dbReference type="GO" id="GO:0005524">
    <property type="term" value="F:ATP binding"/>
    <property type="evidence" value="ECO:0007669"/>
    <property type="project" value="UniProtKB-KW"/>
</dbReference>
<reference evidence="8" key="1">
    <citation type="submission" date="2019-08" db="EMBL/GenBank/DDBJ databases">
        <authorList>
            <person name="Kucharzyk K."/>
            <person name="Murdoch R.W."/>
            <person name="Higgins S."/>
            <person name="Loffler F."/>
        </authorList>
    </citation>
    <scope>NUCLEOTIDE SEQUENCE</scope>
</reference>
<organism evidence="8">
    <name type="scientific">bioreactor metagenome</name>
    <dbReference type="NCBI Taxonomy" id="1076179"/>
    <lineage>
        <taxon>unclassified sequences</taxon>
        <taxon>metagenomes</taxon>
        <taxon>ecological metagenomes</taxon>
    </lineage>
</organism>
<evidence type="ECO:0000256" key="2">
    <source>
        <dbReference type="ARBA" id="ARBA00022741"/>
    </source>
</evidence>
<proteinExistence type="inferred from homology"/>
<dbReference type="PRINTS" id="PR00142">
    <property type="entry name" value="RECA"/>
</dbReference>
<dbReference type="EMBL" id="VSSQ01025875">
    <property type="protein sequence ID" value="MPM74304.1"/>
    <property type="molecule type" value="Genomic_DNA"/>
</dbReference>
<dbReference type="AlphaFoldDB" id="A0A645CBJ8"/>
<dbReference type="GO" id="GO:0006281">
    <property type="term" value="P:DNA repair"/>
    <property type="evidence" value="ECO:0007669"/>
    <property type="project" value="InterPro"/>
</dbReference>
<dbReference type="Pfam" id="PF00154">
    <property type="entry name" value="RecA_N"/>
    <property type="match status" value="1"/>
</dbReference>
<evidence type="ECO:0000259" key="7">
    <source>
        <dbReference type="PROSITE" id="PS50163"/>
    </source>
</evidence>
<dbReference type="InterPro" id="IPR023400">
    <property type="entry name" value="RecA_C_sf"/>
</dbReference>
<evidence type="ECO:0000256" key="5">
    <source>
        <dbReference type="ARBA" id="ARBA00023172"/>
    </source>
</evidence>
<gene>
    <name evidence="8" type="primary">recA_40</name>
    <name evidence="8" type="ORF">SDC9_121290</name>
</gene>
<dbReference type="InterPro" id="IPR027417">
    <property type="entry name" value="P-loop_NTPase"/>
</dbReference>
<dbReference type="FunFam" id="3.40.50.300:FF:000087">
    <property type="entry name" value="Recombinase RecA"/>
    <property type="match status" value="1"/>
</dbReference>
<dbReference type="InterPro" id="IPR049261">
    <property type="entry name" value="RecA-like_C"/>
</dbReference>
<dbReference type="CDD" id="cd00983">
    <property type="entry name" value="RecA"/>
    <property type="match status" value="1"/>
</dbReference>
<accession>A0A645CBJ8</accession>
<dbReference type="PROSITE" id="PS50163">
    <property type="entry name" value="RECA_3"/>
    <property type="match status" value="1"/>
</dbReference>